<evidence type="ECO:0000256" key="1">
    <source>
        <dbReference type="ARBA" id="ARBA00010139"/>
    </source>
</evidence>
<proteinExistence type="inferred from homology"/>
<dbReference type="PRINTS" id="PR00368">
    <property type="entry name" value="FADPNR"/>
</dbReference>
<reference evidence="3 4" key="1">
    <citation type="submission" date="2019-06" db="EMBL/GenBank/DDBJ databases">
        <title>A chromosomal-level reference genome of Carpinus fangiana (Coryloideae, Betulaceae).</title>
        <authorList>
            <person name="Yang X."/>
            <person name="Wang Z."/>
            <person name="Zhang L."/>
            <person name="Hao G."/>
            <person name="Liu J."/>
            <person name="Yang Y."/>
        </authorList>
    </citation>
    <scope>NUCLEOTIDE SEQUENCE [LARGE SCALE GENOMIC DNA]</scope>
    <source>
        <strain evidence="3">Cfa_2016G</strain>
        <tissue evidence="3">Leaf</tissue>
    </source>
</reference>
<keyword evidence="2" id="KW-1133">Transmembrane helix</keyword>
<evidence type="ECO:0008006" key="5">
    <source>
        <dbReference type="Google" id="ProtNLM"/>
    </source>
</evidence>
<organism evidence="3 4">
    <name type="scientific">Carpinus fangiana</name>
    <dbReference type="NCBI Taxonomy" id="176857"/>
    <lineage>
        <taxon>Eukaryota</taxon>
        <taxon>Viridiplantae</taxon>
        <taxon>Streptophyta</taxon>
        <taxon>Embryophyta</taxon>
        <taxon>Tracheophyta</taxon>
        <taxon>Spermatophyta</taxon>
        <taxon>Magnoliopsida</taxon>
        <taxon>eudicotyledons</taxon>
        <taxon>Gunneridae</taxon>
        <taxon>Pentapetalae</taxon>
        <taxon>rosids</taxon>
        <taxon>fabids</taxon>
        <taxon>Fagales</taxon>
        <taxon>Betulaceae</taxon>
        <taxon>Carpinus</taxon>
    </lineage>
</organism>
<dbReference type="PRINTS" id="PR00469">
    <property type="entry name" value="PNDRDTASEII"/>
</dbReference>
<name>A0A5N6KUG2_9ROSI</name>
<dbReference type="OrthoDB" id="504322at2759"/>
<dbReference type="Proteomes" id="UP000327013">
    <property type="component" value="Unassembled WGS sequence"/>
</dbReference>
<feature type="transmembrane region" description="Helical" evidence="2">
    <location>
        <begin position="7"/>
        <end position="26"/>
    </location>
</feature>
<keyword evidence="2" id="KW-0812">Transmembrane</keyword>
<protein>
    <recommendedName>
        <fullName evidence="5">FAD/NAD(P)-binding domain-containing protein</fullName>
    </recommendedName>
</protein>
<dbReference type="EMBL" id="VIBQ01000013">
    <property type="protein sequence ID" value="KAB8346150.1"/>
    <property type="molecule type" value="Genomic_DNA"/>
</dbReference>
<dbReference type="PANTHER" id="PTHR42877">
    <property type="entry name" value="L-ORNITHINE N(5)-MONOOXYGENASE-RELATED"/>
    <property type="match status" value="1"/>
</dbReference>
<dbReference type="Gene3D" id="3.50.50.60">
    <property type="entry name" value="FAD/NAD(P)-binding domain"/>
    <property type="match status" value="1"/>
</dbReference>
<dbReference type="Pfam" id="PF13738">
    <property type="entry name" value="Pyr_redox_3"/>
    <property type="match status" value="1"/>
</dbReference>
<comment type="caution">
    <text evidence="3">The sequence shown here is derived from an EMBL/GenBank/DDBJ whole genome shotgun (WGS) entry which is preliminary data.</text>
</comment>
<dbReference type="AlphaFoldDB" id="A0A5N6KUG2"/>
<accession>A0A5N6KUG2</accession>
<comment type="similarity">
    <text evidence="1">Belongs to the FAD-binding monooxygenase family.</text>
</comment>
<evidence type="ECO:0000313" key="3">
    <source>
        <dbReference type="EMBL" id="KAB8346150.1"/>
    </source>
</evidence>
<dbReference type="InterPro" id="IPR036188">
    <property type="entry name" value="FAD/NAD-bd_sf"/>
</dbReference>
<keyword evidence="2" id="KW-0472">Membrane</keyword>
<sequence>MDANQTLGDLLLSPFLILYYLLQWLLDRILSPIPPAPHDKLKKPKIAVIGAGLTGVSAASHVVGHGFDCHIFEAGDESHLGGIWSQVNSTSGLQISSLMYRFQPSVKWSGGYPKRDEIVGEIRKVWERYGLRDKTSFNTKATNVYKDDQGRWIINDPSNGRFDGVIAAIGTCGDPKAPHIPGQEKFKGEIYHSSELDGKDVRGKRVLIIGGGASAVEALEFVDNSQAKETKVLARSEKWIIPRNAVIDSLLAFNIFGQETLFSWIPENLLRIFFYRDLADIAPPKGSSKGIFTETPMVNSRVFDLIREGKAQWYRGDIHGFEENGVLFNHRAQGVGKNGPGREKLEEGDVCILATGGKATRSKSAAA</sequence>
<gene>
    <name evidence="3" type="ORF">FH972_023196</name>
</gene>
<dbReference type="InterPro" id="IPR051209">
    <property type="entry name" value="FAD-bind_Monooxygenase_sf"/>
</dbReference>
<dbReference type="PANTHER" id="PTHR42877:SF5">
    <property type="entry name" value="L-ORNITHINE N(5)-MONOOXYGENASE-RELATED"/>
    <property type="match status" value="1"/>
</dbReference>
<evidence type="ECO:0000256" key="2">
    <source>
        <dbReference type="SAM" id="Phobius"/>
    </source>
</evidence>
<keyword evidence="4" id="KW-1185">Reference proteome</keyword>
<evidence type="ECO:0000313" key="4">
    <source>
        <dbReference type="Proteomes" id="UP000327013"/>
    </source>
</evidence>
<dbReference type="SUPFAM" id="SSF51905">
    <property type="entry name" value="FAD/NAD(P)-binding domain"/>
    <property type="match status" value="1"/>
</dbReference>